<feature type="region of interest" description="Disordered" evidence="1">
    <location>
        <begin position="1"/>
        <end position="24"/>
    </location>
</feature>
<evidence type="ECO:0000256" key="2">
    <source>
        <dbReference type="SAM" id="Phobius"/>
    </source>
</evidence>
<keyword evidence="4" id="KW-1185">Reference proteome</keyword>
<evidence type="ECO:0000313" key="4">
    <source>
        <dbReference type="Proteomes" id="UP000054248"/>
    </source>
</evidence>
<evidence type="ECO:0000313" key="3">
    <source>
        <dbReference type="EMBL" id="KIO22346.1"/>
    </source>
</evidence>
<dbReference type="EMBL" id="KN823112">
    <property type="protein sequence ID" value="KIO22346.1"/>
    <property type="molecule type" value="Genomic_DNA"/>
</dbReference>
<feature type="transmembrane region" description="Helical" evidence="2">
    <location>
        <begin position="134"/>
        <end position="155"/>
    </location>
</feature>
<feature type="transmembrane region" description="Helical" evidence="2">
    <location>
        <begin position="263"/>
        <end position="283"/>
    </location>
</feature>
<keyword evidence="2" id="KW-0472">Membrane</keyword>
<feature type="transmembrane region" description="Helical" evidence="2">
    <location>
        <begin position="176"/>
        <end position="201"/>
    </location>
</feature>
<name>A0A0C3QBB4_9AGAM</name>
<proteinExistence type="predicted"/>
<feature type="transmembrane region" description="Helical" evidence="2">
    <location>
        <begin position="298"/>
        <end position="318"/>
    </location>
</feature>
<reference evidence="3 4" key="1">
    <citation type="submission" date="2014-04" db="EMBL/GenBank/DDBJ databases">
        <authorList>
            <consortium name="DOE Joint Genome Institute"/>
            <person name="Kuo A."/>
            <person name="Girlanda M."/>
            <person name="Perotto S."/>
            <person name="Kohler A."/>
            <person name="Nagy L.G."/>
            <person name="Floudas D."/>
            <person name="Copeland A."/>
            <person name="Barry K.W."/>
            <person name="Cichocki N."/>
            <person name="Veneault-Fourrey C."/>
            <person name="LaButti K."/>
            <person name="Lindquist E.A."/>
            <person name="Lipzen A."/>
            <person name="Lundell T."/>
            <person name="Morin E."/>
            <person name="Murat C."/>
            <person name="Sun H."/>
            <person name="Tunlid A."/>
            <person name="Henrissat B."/>
            <person name="Grigoriev I.V."/>
            <person name="Hibbett D.S."/>
            <person name="Martin F."/>
            <person name="Nordberg H.P."/>
            <person name="Cantor M.N."/>
            <person name="Hua S.X."/>
        </authorList>
    </citation>
    <scope>NUCLEOTIDE SEQUENCE [LARGE SCALE GENOMIC DNA]</scope>
    <source>
        <strain evidence="3 4">MUT 4182</strain>
    </source>
</reference>
<dbReference type="Proteomes" id="UP000054248">
    <property type="component" value="Unassembled WGS sequence"/>
</dbReference>
<organism evidence="3 4">
    <name type="scientific">Tulasnella calospora MUT 4182</name>
    <dbReference type="NCBI Taxonomy" id="1051891"/>
    <lineage>
        <taxon>Eukaryota</taxon>
        <taxon>Fungi</taxon>
        <taxon>Dikarya</taxon>
        <taxon>Basidiomycota</taxon>
        <taxon>Agaricomycotina</taxon>
        <taxon>Agaricomycetes</taxon>
        <taxon>Cantharellales</taxon>
        <taxon>Tulasnellaceae</taxon>
        <taxon>Tulasnella</taxon>
    </lineage>
</organism>
<dbReference type="AlphaFoldDB" id="A0A0C3QBB4"/>
<evidence type="ECO:0000256" key="1">
    <source>
        <dbReference type="SAM" id="MobiDB-lite"/>
    </source>
</evidence>
<sequence>MSVPCQPSTSQASSNHIKANFNGTFPNENEHMHAAITSTTPYSATLSSSIATTTQIDPNGQPQTIGPDQLEIENEQVSVPSDRELRFLLFAGIPPISFLTASLEPLRITLYRGAMTIIIVLGIPAAILSFLNDYAVLTAIFSIGVALCTAFLFWAKEYRDEDRTWAPWLFEKDRSIILLVVWCSIQLMICRIPALLIMSQLRSLLDDLTPEFHISGSVENIVFFVVDILLFLASYGTVVLLSDRRRSRLKDLHFASRLILEEIIIFMPRLTLLAMFCGCARVMDARLDLSRQRIWSDFKLAIQHAAGFSFGLLFLIGLRKMGWRKPLAITKDHQDGSWRPRRNISLVVFKSGRHPPSSP</sequence>
<feature type="transmembrane region" description="Helical" evidence="2">
    <location>
        <begin position="221"/>
        <end position="242"/>
    </location>
</feature>
<gene>
    <name evidence="3" type="ORF">M407DRAFT_28140</name>
</gene>
<feature type="transmembrane region" description="Helical" evidence="2">
    <location>
        <begin position="110"/>
        <end position="128"/>
    </location>
</feature>
<reference evidence="4" key="2">
    <citation type="submission" date="2015-01" db="EMBL/GenBank/DDBJ databases">
        <title>Evolutionary Origins and Diversification of the Mycorrhizal Mutualists.</title>
        <authorList>
            <consortium name="DOE Joint Genome Institute"/>
            <consortium name="Mycorrhizal Genomics Consortium"/>
            <person name="Kohler A."/>
            <person name="Kuo A."/>
            <person name="Nagy L.G."/>
            <person name="Floudas D."/>
            <person name="Copeland A."/>
            <person name="Barry K.W."/>
            <person name="Cichocki N."/>
            <person name="Veneault-Fourrey C."/>
            <person name="LaButti K."/>
            <person name="Lindquist E.A."/>
            <person name="Lipzen A."/>
            <person name="Lundell T."/>
            <person name="Morin E."/>
            <person name="Murat C."/>
            <person name="Riley R."/>
            <person name="Ohm R."/>
            <person name="Sun H."/>
            <person name="Tunlid A."/>
            <person name="Henrissat B."/>
            <person name="Grigoriev I.V."/>
            <person name="Hibbett D.S."/>
            <person name="Martin F."/>
        </authorList>
    </citation>
    <scope>NUCLEOTIDE SEQUENCE [LARGE SCALE GENOMIC DNA]</scope>
    <source>
        <strain evidence="4">MUT 4182</strain>
    </source>
</reference>
<dbReference type="HOGENOM" id="CLU_772060_0_0_1"/>
<keyword evidence="2" id="KW-0812">Transmembrane</keyword>
<protein>
    <submittedName>
        <fullName evidence="3">Uncharacterized protein</fullName>
    </submittedName>
</protein>
<accession>A0A0C3QBB4</accession>
<keyword evidence="2" id="KW-1133">Transmembrane helix</keyword>